<reference evidence="1" key="1">
    <citation type="submission" date="2022-06" db="EMBL/GenBank/DDBJ databases">
        <title>Phylogenomic reconstructions and comparative analyses of Kickxellomycotina fungi.</title>
        <authorList>
            <person name="Reynolds N.K."/>
            <person name="Stajich J.E."/>
            <person name="Barry K."/>
            <person name="Grigoriev I.V."/>
            <person name="Crous P."/>
            <person name="Smith M.E."/>
        </authorList>
    </citation>
    <scope>NUCLEOTIDE SEQUENCE</scope>
    <source>
        <strain evidence="1">RSA 2271</strain>
    </source>
</reference>
<evidence type="ECO:0000313" key="2">
    <source>
        <dbReference type="Proteomes" id="UP001145114"/>
    </source>
</evidence>
<dbReference type="EMBL" id="JAMZIH010005752">
    <property type="protein sequence ID" value="KAJ1674699.1"/>
    <property type="molecule type" value="Genomic_DNA"/>
</dbReference>
<keyword evidence="1" id="KW-0456">Lyase</keyword>
<organism evidence="1 2">
    <name type="scientific">Spiromyces aspiralis</name>
    <dbReference type="NCBI Taxonomy" id="68401"/>
    <lineage>
        <taxon>Eukaryota</taxon>
        <taxon>Fungi</taxon>
        <taxon>Fungi incertae sedis</taxon>
        <taxon>Zoopagomycota</taxon>
        <taxon>Kickxellomycotina</taxon>
        <taxon>Kickxellomycetes</taxon>
        <taxon>Kickxellales</taxon>
        <taxon>Kickxellaceae</taxon>
        <taxon>Spiromyces</taxon>
    </lineage>
</organism>
<accession>A0ACC1HDS3</accession>
<name>A0ACC1HDS3_9FUNG</name>
<evidence type="ECO:0000313" key="1">
    <source>
        <dbReference type="EMBL" id="KAJ1674699.1"/>
    </source>
</evidence>
<gene>
    <name evidence="1" type="primary">DPL1</name>
    <name evidence="1" type="ORF">EV182_002749</name>
</gene>
<dbReference type="EC" id="4.1.2.27" evidence="1"/>
<keyword evidence="2" id="KW-1185">Reference proteome</keyword>
<proteinExistence type="predicted"/>
<comment type="caution">
    <text evidence="1">The sequence shown here is derived from an EMBL/GenBank/DDBJ whole genome shotgun (WGS) entry which is preliminary data.</text>
</comment>
<protein>
    <submittedName>
        <fullName evidence="1">Dihydrosphingosine phosphate lyase</fullName>
        <ecNumber evidence="1">4.1.2.27</ecNumber>
    </submittedName>
</protein>
<sequence length="481" mass="52285">MPGASTAIDREVENTIKEIEKTIVVPIPDDVPRLVIPDMGVPDDDILEQLESRRDFGATSWEDGKVSGVVYHGGKDLVDLTNKAFALFNLSNPLHPDVFPGLRKIEAEIVKMVLDLYNAPDGACGATTSGGTESIIMAVRAHIIWARKHRGISNPNMQVFTFVFPTTAHAAFEKAVEYFGIEATRVPVDSKSQKVDINAVKRAINRNTCLIVGSAVTYPHGVADDIEALGKLAEKYKIGLHVDCCLGSFIMPFLKEAGFPAPAFDFRVAGVTSISCDTHKYGFAPKGSSVVMYRNKTLRHCQYYTITGWPGGIYASPSIAGSRPGSLIAGCWAAMLKMGKMGYLESCRDIVGCRVRIQAAIEVMPELEVIGDPCASVIAFGTASSSSRLNIFAIMDAMKTRGWILSPLQHPECVHLACTRLTVLVTDKFIQDIRDAIDEVKAEPEKYAKGSAAIYGMAVAIPDQTIVEDICNGFIDTLYEV</sequence>
<dbReference type="Proteomes" id="UP001145114">
    <property type="component" value="Unassembled WGS sequence"/>
</dbReference>